<sequence>MKRRTLLALAALAACLPALPALAAQAAQATPTLDAIAARLADAPVIHGRFEQQRQLAGFSHALVSRGDFVLARDRGLAWTTREPIVSNLLVTPSQLVVRGADGQVQQRLAADAQPAMRVVGESMIAVLRGDLSALSARFAIDARLAGKDGWALTLTPTDSGIRRAFARIELAGDRFVRSIRLEEAGGDATRIRLLEPAAAPRLSAAEAQRFE</sequence>
<dbReference type="EMBL" id="OVTA01000042">
    <property type="protein sequence ID" value="SPS01219.1"/>
    <property type="molecule type" value="Genomic_DNA"/>
</dbReference>
<dbReference type="InterPro" id="IPR006311">
    <property type="entry name" value="TAT_signal"/>
</dbReference>
<gene>
    <name evidence="3" type="ORF">CBM2634_B190053</name>
</gene>
<dbReference type="Proteomes" id="UP000256805">
    <property type="component" value="Unassembled WGS sequence"/>
</dbReference>
<evidence type="ECO:0000313" key="3">
    <source>
        <dbReference type="EMBL" id="SPS01219.1"/>
    </source>
</evidence>
<protein>
    <submittedName>
        <fullName evidence="3">Outer membrane lipoprotein carrier protein LolA</fullName>
    </submittedName>
</protein>
<dbReference type="SUPFAM" id="SSF89392">
    <property type="entry name" value="Prokaryotic lipoproteins and lipoprotein localization factors"/>
    <property type="match status" value="1"/>
</dbReference>
<feature type="chain" id="PRO_5017068721" evidence="2">
    <location>
        <begin position="24"/>
        <end position="212"/>
    </location>
</feature>
<dbReference type="InterPro" id="IPR029046">
    <property type="entry name" value="LolA/LolB/LppX"/>
</dbReference>
<dbReference type="PROSITE" id="PS51318">
    <property type="entry name" value="TAT"/>
    <property type="match status" value="1"/>
</dbReference>
<dbReference type="RefSeq" id="WP_116385875.1">
    <property type="nucleotide sequence ID" value="NZ_LS483234.1"/>
</dbReference>
<dbReference type="Gene3D" id="2.50.20.10">
    <property type="entry name" value="Lipoprotein localisation LolA/LolB/LppX"/>
    <property type="match status" value="1"/>
</dbReference>
<keyword evidence="1 2" id="KW-0732">Signal</keyword>
<dbReference type="CDD" id="cd16325">
    <property type="entry name" value="LolA"/>
    <property type="match status" value="1"/>
</dbReference>
<dbReference type="Pfam" id="PF03548">
    <property type="entry name" value="LolA"/>
    <property type="match status" value="1"/>
</dbReference>
<evidence type="ECO:0000256" key="2">
    <source>
        <dbReference type="SAM" id="SignalP"/>
    </source>
</evidence>
<feature type="signal peptide" evidence="2">
    <location>
        <begin position="1"/>
        <end position="23"/>
    </location>
</feature>
<dbReference type="AlphaFoldDB" id="A0A375J8M5"/>
<dbReference type="InterPro" id="IPR004564">
    <property type="entry name" value="OM_lipoprot_carrier_LolA-like"/>
</dbReference>
<keyword evidence="3" id="KW-0449">Lipoprotein</keyword>
<evidence type="ECO:0000256" key="1">
    <source>
        <dbReference type="ARBA" id="ARBA00022729"/>
    </source>
</evidence>
<reference evidence="3 4" key="1">
    <citation type="submission" date="2018-01" db="EMBL/GenBank/DDBJ databases">
        <authorList>
            <person name="Gaut B.S."/>
            <person name="Morton B.R."/>
            <person name="Clegg M.T."/>
            <person name="Duvall M.R."/>
        </authorList>
    </citation>
    <scope>NUCLEOTIDE SEQUENCE [LARGE SCALE GENOMIC DNA]</scope>
    <source>
        <strain evidence="3">Cupriavidus taiwanensis cmp 52</strain>
    </source>
</reference>
<dbReference type="PROSITE" id="PS51257">
    <property type="entry name" value="PROKAR_LIPOPROTEIN"/>
    <property type="match status" value="1"/>
</dbReference>
<accession>A0A375J8M5</accession>
<proteinExistence type="predicted"/>
<organism evidence="3 4">
    <name type="scientific">Cupriavidus taiwanensis</name>
    <dbReference type="NCBI Taxonomy" id="164546"/>
    <lineage>
        <taxon>Bacteria</taxon>
        <taxon>Pseudomonadati</taxon>
        <taxon>Pseudomonadota</taxon>
        <taxon>Betaproteobacteria</taxon>
        <taxon>Burkholderiales</taxon>
        <taxon>Burkholderiaceae</taxon>
        <taxon>Cupriavidus</taxon>
    </lineage>
</organism>
<name>A0A375J8M5_9BURK</name>
<evidence type="ECO:0000313" key="4">
    <source>
        <dbReference type="Proteomes" id="UP000256805"/>
    </source>
</evidence>